<dbReference type="AlphaFoldDB" id="A0A2Z4AF72"/>
<dbReference type="Proteomes" id="UP000247465">
    <property type="component" value="Chromosome"/>
</dbReference>
<accession>A0A2Z4AF72</accession>
<dbReference type="KEGG" id="mtar:DF168_02265"/>
<reference evidence="1 2" key="1">
    <citation type="submission" date="2018-06" db="EMBL/GenBank/DDBJ databases">
        <title>Draft Genome Sequence of a Novel Marine Bacterium Related to the Verrucomicrobia.</title>
        <authorList>
            <person name="Vosseberg J."/>
            <person name="Martijn J."/>
            <person name="Ettema T.J.G."/>
        </authorList>
    </citation>
    <scope>NUCLEOTIDE SEQUENCE [LARGE SCALE GENOMIC DNA]</scope>
    <source>
        <strain evidence="1">TARA_B100001123</strain>
    </source>
</reference>
<name>A0A2Z4AF72_9BACT</name>
<evidence type="ECO:0000313" key="1">
    <source>
        <dbReference type="EMBL" id="AWT61039.1"/>
    </source>
</evidence>
<evidence type="ECO:0000313" key="2">
    <source>
        <dbReference type="Proteomes" id="UP000247465"/>
    </source>
</evidence>
<organism evidence="1 2">
    <name type="scientific">Candidatus Moanibacter tarae</name>
    <dbReference type="NCBI Taxonomy" id="2200854"/>
    <lineage>
        <taxon>Bacteria</taxon>
        <taxon>Pseudomonadati</taxon>
        <taxon>Verrucomicrobiota</taxon>
        <taxon>Opitutia</taxon>
        <taxon>Puniceicoccales</taxon>
        <taxon>Puniceicoccales incertae sedis</taxon>
        <taxon>Candidatus Moanibacter</taxon>
    </lineage>
</organism>
<protein>
    <submittedName>
        <fullName evidence="1">Uncharacterized protein</fullName>
    </submittedName>
</protein>
<sequence>MGTLLLYIADLGSSDDLLNTSVFKDKEHWTQEKRIKYHSVRFNLCEVRRGCLAIVS</sequence>
<dbReference type="EMBL" id="CP029803">
    <property type="protein sequence ID" value="AWT61039.1"/>
    <property type="molecule type" value="Genomic_DNA"/>
</dbReference>
<proteinExistence type="predicted"/>
<gene>
    <name evidence="1" type="ORF">DF168_02265</name>
</gene>